<organism evidence="2 3">
    <name type="scientific">Lachancea meyersii CBS 8951</name>
    <dbReference type="NCBI Taxonomy" id="1266667"/>
    <lineage>
        <taxon>Eukaryota</taxon>
        <taxon>Fungi</taxon>
        <taxon>Dikarya</taxon>
        <taxon>Ascomycota</taxon>
        <taxon>Saccharomycotina</taxon>
        <taxon>Saccharomycetes</taxon>
        <taxon>Saccharomycetales</taxon>
        <taxon>Saccharomycetaceae</taxon>
        <taxon>Lachancea</taxon>
    </lineage>
</organism>
<name>A0A1G4JHJ0_9SACH</name>
<evidence type="ECO:0000313" key="2">
    <source>
        <dbReference type="EMBL" id="SCU89717.1"/>
    </source>
</evidence>
<keyword evidence="3" id="KW-1185">Reference proteome</keyword>
<proteinExistence type="predicted"/>
<evidence type="ECO:0000313" key="3">
    <source>
        <dbReference type="Proteomes" id="UP000191144"/>
    </source>
</evidence>
<protein>
    <submittedName>
        <fullName evidence="2">LAME_0E05116g1_1</fullName>
    </submittedName>
</protein>
<dbReference type="OrthoDB" id="3972942at2759"/>
<dbReference type="Proteomes" id="UP000191144">
    <property type="component" value="Chromosome E"/>
</dbReference>
<accession>A0A1G4JHJ0</accession>
<reference evidence="3" key="1">
    <citation type="submission" date="2016-03" db="EMBL/GenBank/DDBJ databases">
        <authorList>
            <person name="Devillers Hugo."/>
        </authorList>
    </citation>
    <scope>NUCLEOTIDE SEQUENCE [LARGE SCALE GENOMIC DNA]</scope>
</reference>
<feature type="region of interest" description="Disordered" evidence="1">
    <location>
        <begin position="35"/>
        <end position="54"/>
    </location>
</feature>
<gene>
    <name evidence="2" type="ORF">LAME_0E05116G</name>
</gene>
<dbReference type="EMBL" id="LT598481">
    <property type="protein sequence ID" value="SCU89717.1"/>
    <property type="molecule type" value="Genomic_DNA"/>
</dbReference>
<sequence length="744" mass="85178">MNEEAANTADPIAERKEAGWTNWLTSPVSGLMGLKHGENIDSGESETPEVNNEPKNSWLYEVGKKLPSFLFRHEEEPVDMNNLADYSHLSTKQIQFLELEAQQGIIKKADTWCWFEDFTTTSQEELAGPHSGELSVANTGSAVCPLPLVKFPVSRDSCHQFYVQNSLLLPNVLPNELFHERSTLNKVSAAWKNYYNFEGEKHTYLSHGTLHSRLGGKKAVIVSFVGGLPDKYEKATLGKQMSAKQLTTKLASAIKEFDIGKVVTFSMETPLDQKSLDTCCEECIGLLSTWHRYFHDADLLLFAGVYHSVPLQLQVAKHVLEHRNFFGFSDNATIGLLGLESCLGGYQFWDHSSDSKVDTSSANYQANREKALLQGCTRAQQETLSRINQYRDPNSSESKRVQSTLDWMFRHHPNTKLVLIGRLYDNFMTVAEKLAINLQHPSIIRHAWCEGSILGFDLKKCATFLNAGEQISKGPILYEETLEIPGDREFELCLVEDLLMAINLGHTQLIPMLKMVSPFFISRSFNKHTIPATLKKQQQYELKSWLQEMDMRWKNATLPKDGTIPAEIERANDLLAYVYYRANKPAPDRFKLKDGLFQNFQIFRTFLHDTMQTTALLEPQDVKLNARSITPTSILSSQNQYDLVWQIHDFLSYFAKVRNLPVLQTQRLLFSLSDQTYTLPLNQFDSVKFRRNKLEALRRIERFWDSYQLWKPPTKGLKQLQRILSFLSLYSSGHHLQVDLKRIQ</sequence>
<dbReference type="AlphaFoldDB" id="A0A1G4JHJ0"/>
<evidence type="ECO:0000256" key="1">
    <source>
        <dbReference type="SAM" id="MobiDB-lite"/>
    </source>
</evidence>